<keyword evidence="8" id="KW-0067">ATP-binding</keyword>
<feature type="domain" description="Histidine kinase" evidence="15">
    <location>
        <begin position="572"/>
        <end position="792"/>
    </location>
</feature>
<keyword evidence="9" id="KW-0902">Two-component regulatory system</keyword>
<dbReference type="Gene3D" id="3.30.450.20">
    <property type="entry name" value="PAS domain"/>
    <property type="match status" value="1"/>
</dbReference>
<accession>A0A7W5E041</accession>
<dbReference type="SMART" id="SM00448">
    <property type="entry name" value="REC"/>
    <property type="match status" value="2"/>
</dbReference>
<dbReference type="InterPro" id="IPR013655">
    <property type="entry name" value="PAS_fold_3"/>
</dbReference>
<dbReference type="PROSITE" id="PS50112">
    <property type="entry name" value="PAS"/>
    <property type="match status" value="1"/>
</dbReference>
<feature type="domain" description="PAS" evidence="17">
    <location>
        <begin position="429"/>
        <end position="499"/>
    </location>
</feature>
<keyword evidence="11" id="KW-0131">Cell cycle</keyword>
<dbReference type="InterPro" id="IPR000014">
    <property type="entry name" value="PAS"/>
</dbReference>
<dbReference type="GO" id="GO:0005524">
    <property type="term" value="F:ATP binding"/>
    <property type="evidence" value="ECO:0007669"/>
    <property type="project" value="UniProtKB-KW"/>
</dbReference>
<dbReference type="PROSITE" id="PS50110">
    <property type="entry name" value="RESPONSE_REGULATORY"/>
    <property type="match status" value="2"/>
</dbReference>
<dbReference type="GO" id="GO:0005886">
    <property type="term" value="C:plasma membrane"/>
    <property type="evidence" value="ECO:0007669"/>
    <property type="project" value="TreeGrafter"/>
</dbReference>
<dbReference type="InterPro" id="IPR003018">
    <property type="entry name" value="GAF"/>
</dbReference>
<dbReference type="SMART" id="SM00387">
    <property type="entry name" value="HATPase_c"/>
    <property type="match status" value="1"/>
</dbReference>
<dbReference type="SMART" id="SM00388">
    <property type="entry name" value="HisKA"/>
    <property type="match status" value="1"/>
</dbReference>
<dbReference type="RefSeq" id="WP_184305723.1">
    <property type="nucleotide sequence ID" value="NZ_JACHXU010000010.1"/>
</dbReference>
<dbReference type="InterPro" id="IPR001789">
    <property type="entry name" value="Sig_transdc_resp-reg_receiver"/>
</dbReference>
<dbReference type="InterPro" id="IPR036097">
    <property type="entry name" value="HisK_dim/P_sf"/>
</dbReference>
<dbReference type="SMART" id="SM00065">
    <property type="entry name" value="GAF"/>
    <property type="match status" value="2"/>
</dbReference>
<keyword evidence="6" id="KW-0547">Nucleotide-binding</keyword>
<dbReference type="EMBL" id="JACHXU010000010">
    <property type="protein sequence ID" value="MBB3207372.1"/>
    <property type="molecule type" value="Genomic_DNA"/>
</dbReference>
<evidence type="ECO:0000313" key="19">
    <source>
        <dbReference type="EMBL" id="MBB3207372.1"/>
    </source>
</evidence>
<dbReference type="FunFam" id="1.10.287.130:FF:000038">
    <property type="entry name" value="Sensory transduction histidine kinase"/>
    <property type="match status" value="1"/>
</dbReference>
<dbReference type="Proteomes" id="UP000536179">
    <property type="component" value="Unassembled WGS sequence"/>
</dbReference>
<gene>
    <name evidence="19" type="ORF">FHS27_003193</name>
</gene>
<evidence type="ECO:0000256" key="11">
    <source>
        <dbReference type="ARBA" id="ARBA00023306"/>
    </source>
</evidence>
<evidence type="ECO:0000256" key="3">
    <source>
        <dbReference type="ARBA" id="ARBA00012438"/>
    </source>
</evidence>
<dbReference type="SUPFAM" id="SSF52172">
    <property type="entry name" value="CheY-like"/>
    <property type="match status" value="2"/>
</dbReference>
<keyword evidence="10" id="KW-0472">Membrane</keyword>
<dbReference type="Gene3D" id="3.30.565.10">
    <property type="entry name" value="Histidine kinase-like ATPase, C-terminal domain"/>
    <property type="match status" value="1"/>
</dbReference>
<dbReference type="GO" id="GO:0000155">
    <property type="term" value="F:phosphorelay sensor kinase activity"/>
    <property type="evidence" value="ECO:0007669"/>
    <property type="project" value="InterPro"/>
</dbReference>
<comment type="caution">
    <text evidence="19">The sequence shown here is derived from an EMBL/GenBank/DDBJ whole genome shotgun (WGS) entry which is preliminary data.</text>
</comment>
<dbReference type="FunFam" id="3.30.565.10:FF:000010">
    <property type="entry name" value="Sensor histidine kinase RcsC"/>
    <property type="match status" value="1"/>
</dbReference>
<dbReference type="InterPro" id="IPR003661">
    <property type="entry name" value="HisK_dim/P_dom"/>
</dbReference>
<evidence type="ECO:0000259" key="16">
    <source>
        <dbReference type="PROSITE" id="PS50110"/>
    </source>
</evidence>
<dbReference type="Pfam" id="PF01590">
    <property type="entry name" value="GAF"/>
    <property type="match status" value="1"/>
</dbReference>
<dbReference type="Pfam" id="PF00072">
    <property type="entry name" value="Response_reg"/>
    <property type="match status" value="2"/>
</dbReference>
<dbReference type="InterPro" id="IPR035965">
    <property type="entry name" value="PAS-like_dom_sf"/>
</dbReference>
<evidence type="ECO:0000256" key="13">
    <source>
        <dbReference type="SAM" id="Coils"/>
    </source>
</evidence>
<evidence type="ECO:0000256" key="1">
    <source>
        <dbReference type="ARBA" id="ARBA00000085"/>
    </source>
</evidence>
<dbReference type="PRINTS" id="PR00344">
    <property type="entry name" value="BCTRLSENSOR"/>
</dbReference>
<dbReference type="PANTHER" id="PTHR43047:SF72">
    <property type="entry name" value="OSMOSENSING HISTIDINE PROTEIN KINASE SLN1"/>
    <property type="match status" value="1"/>
</dbReference>
<evidence type="ECO:0000256" key="6">
    <source>
        <dbReference type="ARBA" id="ARBA00022741"/>
    </source>
</evidence>
<evidence type="ECO:0000259" key="17">
    <source>
        <dbReference type="PROSITE" id="PS50112"/>
    </source>
</evidence>
<dbReference type="PROSITE" id="PS50109">
    <property type="entry name" value="HIS_KIN"/>
    <property type="match status" value="1"/>
</dbReference>
<dbReference type="Pfam" id="PF00512">
    <property type="entry name" value="HisKA"/>
    <property type="match status" value="1"/>
</dbReference>
<dbReference type="EC" id="2.7.13.3" evidence="3"/>
<keyword evidence="5" id="KW-0808">Transferase</keyword>
<dbReference type="SMART" id="SM00086">
    <property type="entry name" value="PAC"/>
    <property type="match status" value="1"/>
</dbReference>
<evidence type="ECO:0000256" key="12">
    <source>
        <dbReference type="PROSITE-ProRule" id="PRU00169"/>
    </source>
</evidence>
<dbReference type="InterPro" id="IPR000700">
    <property type="entry name" value="PAS-assoc_C"/>
</dbReference>
<dbReference type="InterPro" id="IPR004358">
    <property type="entry name" value="Sig_transdc_His_kin-like_C"/>
</dbReference>
<evidence type="ECO:0000256" key="8">
    <source>
        <dbReference type="ARBA" id="ARBA00022840"/>
    </source>
</evidence>
<reference evidence="19 20" key="1">
    <citation type="submission" date="2020-08" db="EMBL/GenBank/DDBJ databases">
        <title>Genomic Encyclopedia of Type Strains, Phase III (KMG-III): the genomes of soil and plant-associated and newly described type strains.</title>
        <authorList>
            <person name="Whitman W."/>
        </authorList>
    </citation>
    <scope>NUCLEOTIDE SEQUENCE [LARGE SCALE GENOMIC DNA]</scope>
    <source>
        <strain evidence="19 20">CECT 8075</strain>
    </source>
</reference>
<dbReference type="CDD" id="cd16922">
    <property type="entry name" value="HATPase_EvgS-ArcB-TorS-like"/>
    <property type="match status" value="1"/>
</dbReference>
<feature type="modified residue" description="4-aspartylphosphate" evidence="12">
    <location>
        <position position="876"/>
    </location>
</feature>
<organism evidence="19 20">
    <name type="scientific">Aporhodopirellula rubra</name>
    <dbReference type="NCBI Taxonomy" id="980271"/>
    <lineage>
        <taxon>Bacteria</taxon>
        <taxon>Pseudomonadati</taxon>
        <taxon>Planctomycetota</taxon>
        <taxon>Planctomycetia</taxon>
        <taxon>Pirellulales</taxon>
        <taxon>Pirellulaceae</taxon>
        <taxon>Aporhodopirellula</taxon>
    </lineage>
</organism>
<feature type="region of interest" description="Disordered" evidence="14">
    <location>
        <begin position="1"/>
        <end position="25"/>
    </location>
</feature>
<dbReference type="NCBIfam" id="TIGR00229">
    <property type="entry name" value="sensory_box"/>
    <property type="match status" value="1"/>
</dbReference>
<evidence type="ECO:0000256" key="9">
    <source>
        <dbReference type="ARBA" id="ARBA00023012"/>
    </source>
</evidence>
<dbReference type="GO" id="GO:0009927">
    <property type="term" value="F:histidine phosphotransfer kinase activity"/>
    <property type="evidence" value="ECO:0007669"/>
    <property type="project" value="TreeGrafter"/>
</dbReference>
<dbReference type="FunFam" id="3.30.450.20:FF:000099">
    <property type="entry name" value="Sensory box sensor histidine kinase"/>
    <property type="match status" value="1"/>
</dbReference>
<keyword evidence="13" id="KW-0175">Coiled coil</keyword>
<comment type="subcellular location">
    <subcellularLocation>
        <location evidence="2">Membrane</location>
    </subcellularLocation>
</comment>
<dbReference type="InterPro" id="IPR036890">
    <property type="entry name" value="HATPase_C_sf"/>
</dbReference>
<dbReference type="Gene3D" id="3.40.50.2300">
    <property type="match status" value="2"/>
</dbReference>
<dbReference type="InterPro" id="IPR011006">
    <property type="entry name" value="CheY-like_superfamily"/>
</dbReference>
<dbReference type="SUPFAM" id="SSF55785">
    <property type="entry name" value="PYP-like sensor domain (PAS domain)"/>
    <property type="match status" value="1"/>
</dbReference>
<feature type="domain" description="Response regulatory" evidence="16">
    <location>
        <begin position="972"/>
        <end position="1086"/>
    </location>
</feature>
<evidence type="ECO:0000256" key="14">
    <source>
        <dbReference type="SAM" id="MobiDB-lite"/>
    </source>
</evidence>
<dbReference type="Pfam" id="PF02518">
    <property type="entry name" value="HATPase_c"/>
    <property type="match status" value="1"/>
</dbReference>
<dbReference type="SMART" id="SM00091">
    <property type="entry name" value="PAS"/>
    <property type="match status" value="1"/>
</dbReference>
<name>A0A7W5E041_9BACT</name>
<feature type="modified residue" description="4-aspartylphosphate" evidence="12">
    <location>
        <position position="1021"/>
    </location>
</feature>
<evidence type="ECO:0000256" key="4">
    <source>
        <dbReference type="ARBA" id="ARBA00022553"/>
    </source>
</evidence>
<dbReference type="AlphaFoldDB" id="A0A7W5E041"/>
<dbReference type="SUPFAM" id="SSF55874">
    <property type="entry name" value="ATPase domain of HSP90 chaperone/DNA topoisomerase II/histidine kinase"/>
    <property type="match status" value="1"/>
</dbReference>
<dbReference type="SUPFAM" id="SSF55781">
    <property type="entry name" value="GAF domain-like"/>
    <property type="match status" value="2"/>
</dbReference>
<dbReference type="Pfam" id="PF08447">
    <property type="entry name" value="PAS_3"/>
    <property type="match status" value="1"/>
</dbReference>
<comment type="catalytic activity">
    <reaction evidence="1">
        <text>ATP + protein L-histidine = ADP + protein N-phospho-L-histidine.</text>
        <dbReference type="EC" id="2.7.13.3"/>
    </reaction>
</comment>
<protein>
    <recommendedName>
        <fullName evidence="3">histidine kinase</fullName>
        <ecNumber evidence="3">2.7.13.3</ecNumber>
    </recommendedName>
</protein>
<dbReference type="PANTHER" id="PTHR43047">
    <property type="entry name" value="TWO-COMPONENT HISTIDINE PROTEIN KINASE"/>
    <property type="match status" value="1"/>
</dbReference>
<dbReference type="Gene3D" id="3.30.450.40">
    <property type="match status" value="2"/>
</dbReference>
<dbReference type="CDD" id="cd00082">
    <property type="entry name" value="HisKA"/>
    <property type="match status" value="1"/>
</dbReference>
<dbReference type="InterPro" id="IPR029016">
    <property type="entry name" value="GAF-like_dom_sf"/>
</dbReference>
<dbReference type="SUPFAM" id="SSF47384">
    <property type="entry name" value="Homodimeric domain of signal transducing histidine kinase"/>
    <property type="match status" value="1"/>
</dbReference>
<dbReference type="InterPro" id="IPR001610">
    <property type="entry name" value="PAC"/>
</dbReference>
<evidence type="ECO:0000256" key="2">
    <source>
        <dbReference type="ARBA" id="ARBA00004370"/>
    </source>
</evidence>
<sequence length="1097" mass="122727">MSQKSEINREGCGFDPAHLRPPPGVTLESILHTDALANRTSRATDHETEAKVLLTLAEHLANSPHNILQKIATETLELLRVGSAGVSLISEETGDFYWPAIAGQWSPHIGKGTPRNFGPCAVVMQRDSEQLFRRPERYFPYLASALPPIHESLLIPFYLNGEAVGTVWAVSHDEHREFDLEDVRLLTSLSKFASAAYSTLDMVVKLESERERLRERETKLRNSVDELEDARTAALNLMEDAVADRKLVEDLNQKLSLTAARDAFRVALADSLRTLADPTEIQAEAAQVLGVHLGVSRTLYVDVDPDESHIVIHRDYTFGVPSVVGEYELSDFGPLVFVECHAGRTLVVHDVQNDPRIGDGDREIYPRLQIRAFIAVPLLKAGRLVAVFGVQNASPRQWTADEIVLVEDTAERTWAIVERARIEQALRESEERFRMLADNMSQFAWTCDDLGSINWYNQRWLDYTGSTLEEMRDWAWTKVHHPDHVDRVRESVMRARETGEVWDDTFPLRGKDGNYRWFLSRAVPIKDKSGKILRWFGTNTDITDQREAEEALRKSEKKARQASISKSEFLANMSHEIRTPMAAILGHADVLLTHIEDVDNRACVETIKRNGNHLLDIINDILDLSRIEAGKLDVEPEKCNLTEILQDIWSLMQVRVEEKTIDLSVIGEGTLPSTIETDPKRLKQVLINLIGNAIKFTEHGQVKLLASHIRRNNEHRIRFDVQDTGIGISKEHMSKLFKPFSQADSSVSRRFGGTGLGLSISKRLVSMLGGQLTVESEEGVGSTFRVEIPVGDLNGMPFEKLQIDKVSHQTQRPRNDVCLDCHVLLVDDRRDVRFVGQHILDGAGATVATATDGREAIETIRAAEKRGQPFDVVVMDMQMPEMDGYAATAELRATGFERPIIAMTADAMAGDKERCLEVGCDDYQSKPVDAKELIEKVRRLAEILSIDALRSQRERRKEELRNEAQYGSGSVHVLVVDDSVDAARATAMLLNLEGYRTTICHSGTAAKNIVADVPPDCVVMDLGLPDIQGRQVVRELRNHGYTGLVIALSGRCEEREKQLAFDAGFNHFVVKPAAKGELEELITTSLPTPRPITAPNG</sequence>
<feature type="domain" description="Response regulatory" evidence="16">
    <location>
        <begin position="822"/>
        <end position="941"/>
    </location>
</feature>
<evidence type="ECO:0000313" key="20">
    <source>
        <dbReference type="Proteomes" id="UP000536179"/>
    </source>
</evidence>
<dbReference type="InterPro" id="IPR003594">
    <property type="entry name" value="HATPase_dom"/>
</dbReference>
<dbReference type="CDD" id="cd17546">
    <property type="entry name" value="REC_hyHK_CKI1_RcsC-like"/>
    <property type="match status" value="1"/>
</dbReference>
<evidence type="ECO:0000259" key="18">
    <source>
        <dbReference type="PROSITE" id="PS50113"/>
    </source>
</evidence>
<dbReference type="PROSITE" id="PS50113">
    <property type="entry name" value="PAC"/>
    <property type="match status" value="1"/>
</dbReference>
<dbReference type="Gene3D" id="1.10.287.130">
    <property type="match status" value="1"/>
</dbReference>
<evidence type="ECO:0000256" key="10">
    <source>
        <dbReference type="ARBA" id="ARBA00023136"/>
    </source>
</evidence>
<keyword evidence="20" id="KW-1185">Reference proteome</keyword>
<evidence type="ECO:0000259" key="15">
    <source>
        <dbReference type="PROSITE" id="PS50109"/>
    </source>
</evidence>
<evidence type="ECO:0000256" key="5">
    <source>
        <dbReference type="ARBA" id="ARBA00022679"/>
    </source>
</evidence>
<keyword evidence="4 12" id="KW-0597">Phosphoprotein</keyword>
<feature type="domain" description="PAC" evidence="18">
    <location>
        <begin position="502"/>
        <end position="554"/>
    </location>
</feature>
<dbReference type="InterPro" id="IPR005467">
    <property type="entry name" value="His_kinase_dom"/>
</dbReference>
<proteinExistence type="predicted"/>
<dbReference type="Pfam" id="PF13185">
    <property type="entry name" value="GAF_2"/>
    <property type="match status" value="1"/>
</dbReference>
<evidence type="ECO:0000256" key="7">
    <source>
        <dbReference type="ARBA" id="ARBA00022777"/>
    </source>
</evidence>
<feature type="coiled-coil region" evidence="13">
    <location>
        <begin position="203"/>
        <end position="244"/>
    </location>
</feature>
<dbReference type="CDD" id="cd00130">
    <property type="entry name" value="PAS"/>
    <property type="match status" value="1"/>
</dbReference>
<keyword evidence="7" id="KW-0418">Kinase</keyword>